<accession>A0A5C8D2J7</accession>
<feature type="transmembrane region" description="Helical" evidence="1">
    <location>
        <begin position="404"/>
        <end position="429"/>
    </location>
</feature>
<feature type="transmembrane region" description="Helical" evidence="1">
    <location>
        <begin position="621"/>
        <end position="643"/>
    </location>
</feature>
<evidence type="ECO:0000256" key="1">
    <source>
        <dbReference type="SAM" id="Phobius"/>
    </source>
</evidence>
<comment type="caution">
    <text evidence="2">The sequence shown here is derived from an EMBL/GenBank/DDBJ whole genome shotgun (WGS) entry which is preliminary data.</text>
</comment>
<feature type="transmembrane region" description="Helical" evidence="1">
    <location>
        <begin position="206"/>
        <end position="227"/>
    </location>
</feature>
<dbReference type="Proteomes" id="UP000324638">
    <property type="component" value="Unassembled WGS sequence"/>
</dbReference>
<dbReference type="RefSeq" id="WP_147737969.1">
    <property type="nucleotide sequence ID" value="NZ_SAXU01000001.1"/>
</dbReference>
<feature type="transmembrane region" description="Helical" evidence="1">
    <location>
        <begin position="327"/>
        <end position="346"/>
    </location>
</feature>
<dbReference type="AlphaFoldDB" id="A0A5C8D2J7"/>
<protein>
    <submittedName>
        <fullName evidence="2">Uncharacterized protein</fullName>
    </submittedName>
</protein>
<feature type="transmembrane region" description="Helical" evidence="1">
    <location>
        <begin position="649"/>
        <end position="668"/>
    </location>
</feature>
<evidence type="ECO:0000313" key="2">
    <source>
        <dbReference type="EMBL" id="TXJ19594.1"/>
    </source>
</evidence>
<gene>
    <name evidence="2" type="ORF">EPJ79_00085</name>
</gene>
<feature type="transmembrane region" description="Helical" evidence="1">
    <location>
        <begin position="375"/>
        <end position="392"/>
    </location>
</feature>
<feature type="transmembrane region" description="Helical" evidence="1">
    <location>
        <begin position="592"/>
        <end position="612"/>
    </location>
</feature>
<feature type="transmembrane region" description="Helical" evidence="1">
    <location>
        <begin position="158"/>
        <end position="180"/>
    </location>
</feature>
<feature type="transmembrane region" description="Helical" evidence="1">
    <location>
        <begin position="353"/>
        <end position="369"/>
    </location>
</feature>
<organism evidence="2 3">
    <name type="scientific">Brachyspira aalborgi</name>
    <dbReference type="NCBI Taxonomy" id="29522"/>
    <lineage>
        <taxon>Bacteria</taxon>
        <taxon>Pseudomonadati</taxon>
        <taxon>Spirochaetota</taxon>
        <taxon>Spirochaetia</taxon>
        <taxon>Brachyspirales</taxon>
        <taxon>Brachyspiraceae</taxon>
        <taxon>Brachyspira</taxon>
    </lineage>
</organism>
<evidence type="ECO:0000313" key="3">
    <source>
        <dbReference type="Proteomes" id="UP000324638"/>
    </source>
</evidence>
<sequence length="676" mass="80310">MISKNKNLFLKIYIPFVIIISIALIVLQILGSKNRVGYLTDFNLNIERMLNLYDLENIIEDFTVDGKLDEENIKNYLLTNENITNYVHHFRIRYYDKVFRNSDVYGVYPDLSNLPDYMENAEMEYKGSPYGNFISDKKEISEEKIDNINYILKVKNNLISIICVILIFILIIKFFIYYAFGNFLNFYKEIIGKKEYFNPLSVNEKIFIIINCIIVLILFIFQFWLGFPGYFQFSDNYAIIVKAIANTYSNWHPVIISLTLRFLYKIFGVHSYYLFFINLFLFYLGLALIIISLYHRFKTKKVLLIYLLIFIKDIYFINFSQVKDSTASMFIWLLYSLIFFQLSIPINNRYIRLFMKIFTAIILLFGLLWRHNFIVTIYPIFILITYLCLKTNQIKNIKEYVKSFVILMLLWAIILIGIVKVFPHIWGIYSNYASNHLFLLQIAGCSVPANDDSLIPNEWYEDGKTFEDVKKTYNDNPLNADNFSTGWAKDKPFENSNIKSSDLKKVWIKYIFKYPINYIKHINRFFIEFCIKNKKSWWLMNSDTIQRLDIGFNNAYISIINRFNSNEQKIAFTPLREKIYNFLFNRMVHIPIIFPVIISFIIFIINFILIFIKRIFDSNLLIYSFSVSFSSIATIFIVVSFTPVVDIRYIYPVYPISIISLISFFTFIKELRGEKK</sequence>
<reference evidence="2 3" key="1">
    <citation type="journal article" date="1992" name="Lakartidningen">
        <title>[Penicillin V and not amoxicillin is the first choice preparation in acute otitis].</title>
        <authorList>
            <person name="Kamme C."/>
            <person name="Lundgren K."/>
            <person name="Prellner K."/>
        </authorList>
    </citation>
    <scope>NUCLEOTIDE SEQUENCE [LARGE SCALE GENOMIC DNA]</scope>
    <source>
        <strain evidence="2 3">513A</strain>
    </source>
</reference>
<name>A0A5C8D2J7_9SPIR</name>
<dbReference type="EMBL" id="SAXU01000001">
    <property type="protein sequence ID" value="TXJ19594.1"/>
    <property type="molecule type" value="Genomic_DNA"/>
</dbReference>
<feature type="transmembrane region" description="Helical" evidence="1">
    <location>
        <begin position="12"/>
        <end position="30"/>
    </location>
</feature>
<proteinExistence type="predicted"/>
<keyword evidence="1" id="KW-0472">Membrane</keyword>
<keyword evidence="1" id="KW-1133">Transmembrane helix</keyword>
<feature type="transmembrane region" description="Helical" evidence="1">
    <location>
        <begin position="273"/>
        <end position="295"/>
    </location>
</feature>
<feature type="transmembrane region" description="Helical" evidence="1">
    <location>
        <begin position="302"/>
        <end position="321"/>
    </location>
</feature>
<keyword evidence="1" id="KW-0812">Transmembrane</keyword>